<feature type="region of interest" description="Disordered" evidence="16">
    <location>
        <begin position="532"/>
        <end position="604"/>
    </location>
</feature>
<evidence type="ECO:0000256" key="16">
    <source>
        <dbReference type="SAM" id="MobiDB-lite"/>
    </source>
</evidence>
<keyword evidence="4" id="KW-0285">Flavoprotein</keyword>
<dbReference type="AlphaFoldDB" id="X5DV05"/>
<dbReference type="Pfam" id="PF05199">
    <property type="entry name" value="GMC_oxred_C"/>
    <property type="match status" value="1"/>
</dbReference>
<evidence type="ECO:0000256" key="11">
    <source>
        <dbReference type="ARBA" id="ARBA00038856"/>
    </source>
</evidence>
<feature type="compositionally biased region" description="Polar residues" evidence="16">
    <location>
        <begin position="543"/>
        <end position="552"/>
    </location>
</feature>
<comment type="similarity">
    <text evidence="2">Belongs to the GMC oxidoreductase family.</text>
</comment>
<organism evidence="18 19">
    <name type="scientific">Corynebacterium glyciniphilum AJ 3170</name>
    <dbReference type="NCBI Taxonomy" id="1404245"/>
    <lineage>
        <taxon>Bacteria</taxon>
        <taxon>Bacillati</taxon>
        <taxon>Actinomycetota</taxon>
        <taxon>Actinomycetes</taxon>
        <taxon>Mycobacteriales</taxon>
        <taxon>Corynebacteriaceae</taxon>
        <taxon>Corynebacterium</taxon>
    </lineage>
</organism>
<keyword evidence="8" id="KW-1207">Sterol metabolism</keyword>
<dbReference type="GO" id="GO:0004769">
    <property type="term" value="F:steroid Delta-isomerase activity"/>
    <property type="evidence" value="ECO:0007669"/>
    <property type="project" value="UniProtKB-EC"/>
</dbReference>
<dbReference type="STRING" id="1404245.CGLY_10185"/>
<evidence type="ECO:0000256" key="4">
    <source>
        <dbReference type="ARBA" id="ARBA00022630"/>
    </source>
</evidence>
<evidence type="ECO:0000256" key="8">
    <source>
        <dbReference type="ARBA" id="ARBA00023166"/>
    </source>
</evidence>
<dbReference type="InterPro" id="IPR007867">
    <property type="entry name" value="GMC_OxRtase_C"/>
</dbReference>
<evidence type="ECO:0000256" key="7">
    <source>
        <dbReference type="ARBA" id="ARBA00023098"/>
    </source>
</evidence>
<keyword evidence="9" id="KW-0753">Steroid metabolism</keyword>
<evidence type="ECO:0000256" key="10">
    <source>
        <dbReference type="ARBA" id="ARBA00023235"/>
    </source>
</evidence>
<dbReference type="EC" id="1.1.3.6" evidence="13"/>
<proteinExistence type="inferred from homology"/>
<dbReference type="PANTHER" id="PTHR47470:SF1">
    <property type="entry name" value="FAD-DEPENDENT OXIDOREDUCTASE 2 FAD BINDING DOMAIN-CONTAINING PROTEIN"/>
    <property type="match status" value="1"/>
</dbReference>
<protein>
    <recommendedName>
        <fullName evidence="14">Cholesterol oxidase</fullName>
        <ecNumber evidence="13">1.1.3.6</ecNumber>
        <ecNumber evidence="11">5.3.3.1</ecNumber>
    </recommendedName>
    <alternativeName>
        <fullName evidence="15">Cholesterol isomerase</fullName>
    </alternativeName>
</protein>
<dbReference type="OrthoDB" id="517968at2"/>
<dbReference type="EC" id="5.3.3.1" evidence="11"/>
<reference evidence="18 19" key="1">
    <citation type="journal article" date="2015" name="Int. J. Syst. Evol. Microbiol.">
        <title>Revisiting Corynebacterium glyciniphilum (ex Kubota et al., 1972) sp. nov., nom. rev., isolated from putrefied banana.</title>
        <authorList>
            <person name="Al-Dilaimi A."/>
            <person name="Bednarz H."/>
            <person name="Lomker A."/>
            <person name="Niehaus K."/>
            <person name="Kalinowski J."/>
            <person name="Ruckert C."/>
        </authorList>
    </citation>
    <scope>NUCLEOTIDE SEQUENCE [LARGE SCALE GENOMIC DNA]</scope>
    <source>
        <strain evidence="18">AJ 3170</strain>
    </source>
</reference>
<dbReference type="PROSITE" id="PS51379">
    <property type="entry name" value="4FE4S_FER_2"/>
    <property type="match status" value="1"/>
</dbReference>
<keyword evidence="10" id="KW-0413">Isomerase</keyword>
<evidence type="ECO:0000256" key="5">
    <source>
        <dbReference type="ARBA" id="ARBA00022827"/>
    </source>
</evidence>
<dbReference type="InterPro" id="IPR052542">
    <property type="entry name" value="Cholesterol_Oxidase"/>
</dbReference>
<evidence type="ECO:0000259" key="17">
    <source>
        <dbReference type="PROSITE" id="PS51379"/>
    </source>
</evidence>
<evidence type="ECO:0000256" key="15">
    <source>
        <dbReference type="ARBA" id="ARBA00049778"/>
    </source>
</evidence>
<keyword evidence="5" id="KW-0274">FAD</keyword>
<keyword evidence="19" id="KW-1185">Reference proteome</keyword>
<evidence type="ECO:0000256" key="2">
    <source>
        <dbReference type="ARBA" id="ARBA00010790"/>
    </source>
</evidence>
<evidence type="ECO:0000256" key="3">
    <source>
        <dbReference type="ARBA" id="ARBA00022548"/>
    </source>
</evidence>
<gene>
    <name evidence="18" type="primary">choD</name>
    <name evidence="18" type="ORF">CGLY_10185</name>
</gene>
<evidence type="ECO:0000313" key="19">
    <source>
        <dbReference type="Proteomes" id="UP000023703"/>
    </source>
</evidence>
<sequence>MSNTHYDVLIVGSGFGGSVTALRLTEKGYKVGIIEAGRRFADHEFAKNSWHLKEFLWAPKLGFYGIQRVHLLKDAMILAGAGVGGGSLNYANTLYKPGEDYFHSPAWDHITDWEDELSPYYDQARRMLGVVTNPTVTPADRLSKKVADEMGVGDTFRMTPVGVFFGKKVGLEGEEGETVADPYFGGVGPDRTACTECGECMTGCRHGAKNTLLKNYLYLAEQGGATVHDRSTVTGISKVGADEDTGWTVTTETTAPFFGKKKRRTFTSDYVVMAAGTWGTQNLLHRGKEDGTLPRISDHLGQLTRTNSEALLGVGLDKPDPDHDFSRGVAITSSYWPAPDTHIEPVRYGKGSNAMGLLQTLVTDGDTTWPRWVEFLRQLAKNPSAVKLVLDLRGWSERTMINLVMQARDNSLTTSLKTFGPVRFLTSRQGEGDPNPTWIPEGNDATRRGAAHFPKAVAGGVWSEVFNIPLTAHFLGGCTIADSPEDGVVDPYHRVWGYPSMFVTDGASITANPGVNPSLSISANAERAAALWPNKGDSDPRPQQRQSVNSYERITPVRPDKPVVPDSAPAALRLPITPVSSSRSNTVPKIEPEATPAVTPDVNI</sequence>
<keyword evidence="3" id="KW-0153">Cholesterol metabolism</keyword>
<dbReference type="PANTHER" id="PTHR47470">
    <property type="entry name" value="CHOLESTEROL OXIDASE"/>
    <property type="match status" value="1"/>
</dbReference>
<keyword evidence="6 18" id="KW-0560">Oxidoreductase</keyword>
<dbReference type="SUPFAM" id="SSF51905">
    <property type="entry name" value="FAD/NAD(P)-binding domain"/>
    <property type="match status" value="1"/>
</dbReference>
<evidence type="ECO:0000256" key="1">
    <source>
        <dbReference type="ARBA" id="ARBA00001974"/>
    </source>
</evidence>
<keyword evidence="7" id="KW-0443">Lipid metabolism</keyword>
<dbReference type="eggNOG" id="COG2303">
    <property type="taxonomic scope" value="Bacteria"/>
</dbReference>
<evidence type="ECO:0000256" key="12">
    <source>
        <dbReference type="ARBA" id="ARBA00049645"/>
    </source>
</evidence>
<comment type="pathway">
    <text evidence="12">Steroid metabolism; cholesterol degradation.</text>
</comment>
<evidence type="ECO:0000256" key="13">
    <source>
        <dbReference type="ARBA" id="ARBA00049723"/>
    </source>
</evidence>
<dbReference type="EMBL" id="CP006842">
    <property type="protein sequence ID" value="AHW64482.1"/>
    <property type="molecule type" value="Genomic_DNA"/>
</dbReference>
<dbReference type="KEGG" id="cgy:CGLY_10185"/>
<comment type="cofactor">
    <cofactor evidence="1">
        <name>FAD</name>
        <dbReference type="ChEBI" id="CHEBI:57692"/>
    </cofactor>
</comment>
<dbReference type="GO" id="GO:0008203">
    <property type="term" value="P:cholesterol metabolic process"/>
    <property type="evidence" value="ECO:0007669"/>
    <property type="project" value="UniProtKB-KW"/>
</dbReference>
<evidence type="ECO:0000313" key="18">
    <source>
        <dbReference type="EMBL" id="AHW64482.1"/>
    </source>
</evidence>
<feature type="domain" description="4Fe-4S ferredoxin-type" evidence="17">
    <location>
        <begin position="185"/>
        <end position="215"/>
    </location>
</feature>
<name>X5DV05_9CORY</name>
<accession>X5DV05</accession>
<dbReference type="Proteomes" id="UP000023703">
    <property type="component" value="Chromosome"/>
</dbReference>
<dbReference type="InterPro" id="IPR017896">
    <property type="entry name" value="4Fe4S_Fe-S-bd"/>
</dbReference>
<dbReference type="HOGENOM" id="CLU_002483_2_0_11"/>
<feature type="compositionally biased region" description="Polar residues" evidence="16">
    <location>
        <begin position="578"/>
        <end position="587"/>
    </location>
</feature>
<evidence type="ECO:0000256" key="14">
    <source>
        <dbReference type="ARBA" id="ARBA00049744"/>
    </source>
</evidence>
<evidence type="ECO:0000256" key="9">
    <source>
        <dbReference type="ARBA" id="ARBA00023221"/>
    </source>
</evidence>
<dbReference type="Gene3D" id="3.50.50.60">
    <property type="entry name" value="FAD/NAD(P)-binding domain"/>
    <property type="match status" value="3"/>
</dbReference>
<dbReference type="GO" id="GO:0016995">
    <property type="term" value="F:cholesterol oxidase activity"/>
    <property type="evidence" value="ECO:0007669"/>
    <property type="project" value="UniProtKB-EC"/>
</dbReference>
<evidence type="ECO:0000256" key="6">
    <source>
        <dbReference type="ARBA" id="ARBA00023002"/>
    </source>
</evidence>
<dbReference type="Pfam" id="PF13450">
    <property type="entry name" value="NAD_binding_8"/>
    <property type="match status" value="1"/>
</dbReference>
<dbReference type="RefSeq" id="WP_052540876.1">
    <property type="nucleotide sequence ID" value="NZ_CP006842.1"/>
</dbReference>
<dbReference type="InterPro" id="IPR036188">
    <property type="entry name" value="FAD/NAD-bd_sf"/>
</dbReference>